<keyword evidence="1" id="KW-0808">Transferase</keyword>
<evidence type="ECO:0000256" key="1">
    <source>
        <dbReference type="ARBA" id="ARBA00022679"/>
    </source>
</evidence>
<dbReference type="Pfam" id="PF08541">
    <property type="entry name" value="ACP_syn_III_C"/>
    <property type="match status" value="1"/>
</dbReference>
<evidence type="ECO:0000313" key="4">
    <source>
        <dbReference type="EMBL" id="PPK52103.1"/>
    </source>
</evidence>
<dbReference type="EMBL" id="PTIU01000007">
    <property type="protein sequence ID" value="PPK55209.1"/>
    <property type="molecule type" value="Genomic_DNA"/>
</dbReference>
<accession>A0A2S6G7P9</accession>
<comment type="caution">
    <text evidence="5">The sequence shown here is derived from an EMBL/GenBank/DDBJ whole genome shotgun (WGS) entry which is preliminary data.</text>
</comment>
<dbReference type="PANTHER" id="PTHR34069">
    <property type="entry name" value="3-OXOACYL-[ACYL-CARRIER-PROTEIN] SYNTHASE 3"/>
    <property type="match status" value="1"/>
</dbReference>
<proteinExistence type="predicted"/>
<evidence type="ECO:0000313" key="5">
    <source>
        <dbReference type="EMBL" id="PPK55209.1"/>
    </source>
</evidence>
<gene>
    <name evidence="5" type="ORF">B0H24_1007120</name>
    <name evidence="4" type="ORF">BY455_10727</name>
</gene>
<sequence length="385" mass="42526">MKNVYITAIAATLPNDPVSNDDMESVLGQAGEQPSRARRVILKSNKIKNRYYAVDPKTGKPTHTNAELTAEAIKALGAPYAEELDCLVCGTSMPDQLMPNHAVMVHGELANPPCEVVATAGVCLAGMSALKYGWMSVATGQHKRVVSTGSEVASAVMRGKLFEPETAAAVDTLEKKPEVAFDKDFLRWMLSDGAGAVALEPVPAKEGLSLRVDWIDIRSFANQLDACMYAGARKREDGSLESWKDLPHETWLEESTFAVKQDVRLLNENIIPTTIEQYLPELIEKYQITADDIDWFLPHYSSGYFRERVYEGMKNGGMEIPFERWATNLPDKGNTGSASIYIMIEELFQSGKLEVGQKLLCWVPESGRFSSSFMLLTVCDARAES</sequence>
<dbReference type="InterPro" id="IPR013747">
    <property type="entry name" value="ACP_syn_III_C"/>
</dbReference>
<dbReference type="GO" id="GO:0044550">
    <property type="term" value="P:secondary metabolite biosynthetic process"/>
    <property type="evidence" value="ECO:0007669"/>
    <property type="project" value="TreeGrafter"/>
</dbReference>
<dbReference type="GO" id="GO:0016746">
    <property type="term" value="F:acyltransferase activity"/>
    <property type="evidence" value="ECO:0007669"/>
    <property type="project" value="UniProtKB-KW"/>
</dbReference>
<dbReference type="Proteomes" id="UP000239446">
    <property type="component" value="Unassembled WGS sequence"/>
</dbReference>
<dbReference type="RefSeq" id="WP_104415775.1">
    <property type="nucleotide sequence ID" value="NZ_PTIT01000007.1"/>
</dbReference>
<keyword evidence="2" id="KW-0012">Acyltransferase</keyword>
<reference evidence="5 6" key="2">
    <citation type="submission" date="2018-02" db="EMBL/GenBank/DDBJ databases">
        <title>Subsurface microbial communities from deep shales in Ohio and West Virginia, USA.</title>
        <authorList>
            <person name="Wrighton K."/>
        </authorList>
    </citation>
    <scope>NUCLEOTIDE SEQUENCE [LARGE SCALE GENOMIC DNA]</scope>
    <source>
        <strain evidence="5 6">UTICA-S1B9</strain>
    </source>
</reference>
<dbReference type="InterPro" id="IPR016039">
    <property type="entry name" value="Thiolase-like"/>
</dbReference>
<keyword evidence="7" id="KW-1185">Reference proteome</keyword>
<dbReference type="NCBIfam" id="NF005293">
    <property type="entry name" value="PRK06816.1"/>
    <property type="match status" value="1"/>
</dbReference>
<dbReference type="PANTHER" id="PTHR34069:SF3">
    <property type="entry name" value="ACYL-COA:ACYL-COA ALKYLTRANSFERASE"/>
    <property type="match status" value="1"/>
</dbReference>
<name>A0A2S6G7P9_9GAMM</name>
<reference evidence="4 7" key="1">
    <citation type="submission" date="2018-02" db="EMBL/GenBank/DDBJ databases">
        <title>Deep subsurface shale carbon reservoir microbial communities from Ohio and West Virginia, USA.</title>
        <authorList>
            <person name="Wrighton K."/>
        </authorList>
    </citation>
    <scope>NUCLEOTIDE SEQUENCE [LARGE SCALE GENOMIC DNA]</scope>
    <source>
        <strain evidence="4 7">UTICA-S1B6</strain>
    </source>
</reference>
<evidence type="ECO:0000313" key="6">
    <source>
        <dbReference type="Proteomes" id="UP000239446"/>
    </source>
</evidence>
<dbReference type="OrthoDB" id="2514738at2"/>
<evidence type="ECO:0000313" key="7">
    <source>
        <dbReference type="Proteomes" id="UP000239648"/>
    </source>
</evidence>
<evidence type="ECO:0000259" key="3">
    <source>
        <dbReference type="Pfam" id="PF08541"/>
    </source>
</evidence>
<dbReference type="CDD" id="cd00827">
    <property type="entry name" value="init_cond_enzymes"/>
    <property type="match status" value="1"/>
</dbReference>
<evidence type="ECO:0000256" key="2">
    <source>
        <dbReference type="ARBA" id="ARBA00023315"/>
    </source>
</evidence>
<organism evidence="5 6">
    <name type="scientific">Marinobacter persicus</name>
    <dbReference type="NCBI Taxonomy" id="930118"/>
    <lineage>
        <taxon>Bacteria</taxon>
        <taxon>Pseudomonadati</taxon>
        <taxon>Pseudomonadota</taxon>
        <taxon>Gammaproteobacteria</taxon>
        <taxon>Pseudomonadales</taxon>
        <taxon>Marinobacteraceae</taxon>
        <taxon>Marinobacter</taxon>
    </lineage>
</organism>
<protein>
    <submittedName>
        <fullName evidence="5">3-oxoacyl-[acyl-carrier-protein] synthase-3</fullName>
    </submittedName>
</protein>
<dbReference type="AlphaFoldDB" id="A0A2S6G7P9"/>
<dbReference type="EMBL" id="PTIT01000007">
    <property type="protein sequence ID" value="PPK52103.1"/>
    <property type="molecule type" value="Genomic_DNA"/>
</dbReference>
<dbReference type="Gene3D" id="3.40.47.10">
    <property type="match status" value="2"/>
</dbReference>
<dbReference type="Proteomes" id="UP000239648">
    <property type="component" value="Unassembled WGS sequence"/>
</dbReference>
<feature type="domain" description="Beta-ketoacyl-[acyl-carrier-protein] synthase III C-terminal" evidence="3">
    <location>
        <begin position="284"/>
        <end position="362"/>
    </location>
</feature>
<dbReference type="STRING" id="930118.SAMN05216429_11071"/>
<dbReference type="SUPFAM" id="SSF53901">
    <property type="entry name" value="Thiolase-like"/>
    <property type="match status" value="2"/>
</dbReference>